<dbReference type="KEGG" id="aag:5569838"/>
<gene>
    <name evidence="9" type="ORF">AaeL_AAEL007938</name>
</gene>
<feature type="domain" description="Peptidase S1" evidence="8">
    <location>
        <begin position="32"/>
        <end position="256"/>
    </location>
</feature>
<dbReference type="InterPro" id="IPR018114">
    <property type="entry name" value="TRYPSIN_HIS"/>
</dbReference>
<dbReference type="PROSITE" id="PS00134">
    <property type="entry name" value="TRYPSIN_HIS"/>
    <property type="match status" value="1"/>
</dbReference>
<dbReference type="HOGENOM" id="CLU_006842_7_4_1"/>
<reference evidence="9" key="2">
    <citation type="journal article" date="2007" name="Science">
        <title>Genome sequence of Aedes aegypti, a major arbovirus vector.</title>
        <authorList>
            <person name="Nene V."/>
            <person name="Wortman J.R."/>
            <person name="Lawson D."/>
            <person name="Haas B."/>
            <person name="Kodira C."/>
            <person name="Tu Z.J."/>
            <person name="Loftus B."/>
            <person name="Xi Z."/>
            <person name="Megy K."/>
            <person name="Grabherr M."/>
            <person name="Ren Q."/>
            <person name="Zdobnov E.M."/>
            <person name="Lobo N.F."/>
            <person name="Campbell K.S."/>
            <person name="Brown S.E."/>
            <person name="Bonaldo M.F."/>
            <person name="Zhu J."/>
            <person name="Sinkins S.P."/>
            <person name="Hogenkamp D.G."/>
            <person name="Amedeo P."/>
            <person name="Arensburger P."/>
            <person name="Atkinson P.W."/>
            <person name="Bidwell S."/>
            <person name="Biedler J."/>
            <person name="Birney E."/>
            <person name="Bruggner R.V."/>
            <person name="Costas J."/>
            <person name="Coy M.R."/>
            <person name="Crabtree J."/>
            <person name="Crawford M."/>
            <person name="Debruyn B."/>
            <person name="Decaprio D."/>
            <person name="Eiglmeier K."/>
            <person name="Eisenstadt E."/>
            <person name="El-Dorry H."/>
            <person name="Gelbart W.M."/>
            <person name="Gomes S.L."/>
            <person name="Hammond M."/>
            <person name="Hannick L.I."/>
            <person name="Hogan J.R."/>
            <person name="Holmes M.H."/>
            <person name="Jaffe D."/>
            <person name="Johnston J.S."/>
            <person name="Kennedy R.C."/>
            <person name="Koo H."/>
            <person name="Kravitz S."/>
            <person name="Kriventseva E.V."/>
            <person name="Kulp D."/>
            <person name="Labutti K."/>
            <person name="Lee E."/>
            <person name="Li S."/>
            <person name="Lovin D.D."/>
            <person name="Mao C."/>
            <person name="Mauceli E."/>
            <person name="Menck C.F."/>
            <person name="Miller J.R."/>
            <person name="Montgomery P."/>
            <person name="Mori A."/>
            <person name="Nascimento A.L."/>
            <person name="Naveira H.F."/>
            <person name="Nusbaum C."/>
            <person name="O'leary S."/>
            <person name="Orvis J."/>
            <person name="Pertea M."/>
            <person name="Quesneville H."/>
            <person name="Reidenbach K.R."/>
            <person name="Rogers Y.H."/>
            <person name="Roth C.W."/>
            <person name="Schneider J.R."/>
            <person name="Schatz M."/>
            <person name="Shumway M."/>
            <person name="Stanke M."/>
            <person name="Stinson E.O."/>
            <person name="Tubio J.M."/>
            <person name="Vanzee J.P."/>
            <person name="Verjovski-Almeida S."/>
            <person name="Werner D."/>
            <person name="White O."/>
            <person name="Wyder S."/>
            <person name="Zeng Q."/>
            <person name="Zhao Q."/>
            <person name="Zhao Y."/>
            <person name="Hill C.A."/>
            <person name="Raikhel A.S."/>
            <person name="Soares M.B."/>
            <person name="Knudson D.L."/>
            <person name="Lee N.H."/>
            <person name="Galagan J."/>
            <person name="Salzberg S.L."/>
            <person name="Paulsen I.T."/>
            <person name="Dimopoulos G."/>
            <person name="Collins F.H."/>
            <person name="Birren B."/>
            <person name="Fraser-Liggett C.M."/>
            <person name="Severson D.W."/>
        </authorList>
    </citation>
    <scope>NUCLEOTIDE SEQUENCE [LARGE SCALE GENOMIC DNA]</scope>
    <source>
        <strain evidence="9">Liverpool</strain>
    </source>
</reference>
<dbReference type="SMART" id="SM00020">
    <property type="entry name" value="Tryp_SPc"/>
    <property type="match status" value="1"/>
</dbReference>
<keyword evidence="4" id="KW-0720">Serine protease</keyword>
<protein>
    <submittedName>
        <fullName evidence="9">AAEL007938-PA</fullName>
    </submittedName>
</protein>
<dbReference type="OMA" id="HINWILA"/>
<dbReference type="PROSITE" id="PS50240">
    <property type="entry name" value="TRYPSIN_DOM"/>
    <property type="match status" value="1"/>
</dbReference>
<reference evidence="9" key="1">
    <citation type="submission" date="2005-10" db="EMBL/GenBank/DDBJ databases">
        <authorList>
            <person name="Loftus B.J."/>
            <person name="Nene V.M."/>
            <person name="Hannick L.I."/>
            <person name="Bidwell S."/>
            <person name="Haas B."/>
            <person name="Amedeo P."/>
            <person name="Orvis J."/>
            <person name="Wortman J.R."/>
            <person name="White O.R."/>
            <person name="Salzberg S."/>
            <person name="Shumway M."/>
            <person name="Koo H."/>
            <person name="Zhao Y."/>
            <person name="Holmes M."/>
            <person name="Miller J."/>
            <person name="Schatz M."/>
            <person name="Pop M."/>
            <person name="Pai G."/>
            <person name="Utterback T."/>
            <person name="Rogers Y.-H."/>
            <person name="Kravitz S."/>
            <person name="Fraser C.M."/>
        </authorList>
    </citation>
    <scope>NUCLEOTIDE SEQUENCE</scope>
    <source>
        <strain evidence="9">Liverpool</strain>
    </source>
</reference>
<dbReference type="CDD" id="cd00190">
    <property type="entry name" value="Tryp_SPc"/>
    <property type="match status" value="1"/>
</dbReference>
<name>A0A1S4FI60_AEDAE</name>
<sequence>MIRLSLLFVLLGAAAVFGGTLSPEFLEWEGRIVGGSNAVSGQFPYQVSLRSSANTHFCGASILNNRYVLTAAHCTQGRTLANTRVVVGTHLLNSGGFAHASSRIIIHPSYNPSTLANDISMVQTTVAIAFNQFAQPIGLSSTFVNTAAGAVVTGWGQLGANAGIPNNLQWLRTDIITLANCRSRHSAANSARVFDNTICTLSPVGRGMCMGDAGGPLVHGGLQHGIVSWGIPCGLGSPDVFARTSSHINWILANAV</sequence>
<dbReference type="GO" id="GO:0004252">
    <property type="term" value="F:serine-type endopeptidase activity"/>
    <property type="evidence" value="ECO:0007669"/>
    <property type="project" value="InterPro"/>
</dbReference>
<dbReference type="AlphaFoldDB" id="A0A1S4FI60"/>
<dbReference type="FunFam" id="2.40.10.10:FF:000068">
    <property type="entry name" value="transmembrane protease serine 2"/>
    <property type="match status" value="1"/>
</dbReference>
<evidence type="ECO:0000313" key="9">
    <source>
        <dbReference type="EMBL" id="EAT40329.1"/>
    </source>
</evidence>
<evidence type="ECO:0000259" key="8">
    <source>
        <dbReference type="PROSITE" id="PS50240"/>
    </source>
</evidence>
<accession>A0A1S4FI60</accession>
<dbReference type="PRINTS" id="PR00722">
    <property type="entry name" value="CHYMOTRYPSIN"/>
</dbReference>
<evidence type="ECO:0000256" key="3">
    <source>
        <dbReference type="ARBA" id="ARBA00022801"/>
    </source>
</evidence>
<dbReference type="EMBL" id="CH477475">
    <property type="protein sequence ID" value="EAT40329.1"/>
    <property type="molecule type" value="Genomic_DNA"/>
</dbReference>
<keyword evidence="2" id="KW-0645">Protease</keyword>
<organism evidence="9 10">
    <name type="scientific">Aedes aegypti</name>
    <name type="common">Yellowfever mosquito</name>
    <name type="synonym">Culex aegypti</name>
    <dbReference type="NCBI Taxonomy" id="7159"/>
    <lineage>
        <taxon>Eukaryota</taxon>
        <taxon>Metazoa</taxon>
        <taxon>Ecdysozoa</taxon>
        <taxon>Arthropoda</taxon>
        <taxon>Hexapoda</taxon>
        <taxon>Insecta</taxon>
        <taxon>Pterygota</taxon>
        <taxon>Neoptera</taxon>
        <taxon>Endopterygota</taxon>
        <taxon>Diptera</taxon>
        <taxon>Nematocera</taxon>
        <taxon>Culicoidea</taxon>
        <taxon>Culicidae</taxon>
        <taxon>Culicinae</taxon>
        <taxon>Aedini</taxon>
        <taxon>Aedes</taxon>
        <taxon>Stegomyia</taxon>
    </lineage>
</organism>
<evidence type="ECO:0000313" key="10">
    <source>
        <dbReference type="Proteomes" id="UP000682892"/>
    </source>
</evidence>
<dbReference type="SUPFAM" id="SSF50494">
    <property type="entry name" value="Trypsin-like serine proteases"/>
    <property type="match status" value="1"/>
</dbReference>
<dbReference type="FunFam" id="2.40.10.10:FF:000036">
    <property type="entry name" value="Trypsin beta"/>
    <property type="match status" value="1"/>
</dbReference>
<dbReference type="MEROPS" id="S01.438"/>
<dbReference type="InterPro" id="IPR001314">
    <property type="entry name" value="Peptidase_S1A"/>
</dbReference>
<dbReference type="InterPro" id="IPR043504">
    <property type="entry name" value="Peptidase_S1_PA_chymotrypsin"/>
</dbReference>
<dbReference type="GO" id="GO:0005576">
    <property type="term" value="C:extracellular region"/>
    <property type="evidence" value="ECO:0007669"/>
    <property type="project" value="UniProtKB-SubCell"/>
</dbReference>
<dbReference type="Proteomes" id="UP000682892">
    <property type="component" value="Unassembled WGS sequence"/>
</dbReference>
<keyword evidence="7" id="KW-0732">Signal</keyword>
<evidence type="ECO:0000256" key="4">
    <source>
        <dbReference type="ARBA" id="ARBA00022825"/>
    </source>
</evidence>
<dbReference type="PANTHER" id="PTHR24252:SF7">
    <property type="entry name" value="HYALIN"/>
    <property type="match status" value="1"/>
</dbReference>
<dbReference type="Gene3D" id="2.40.10.10">
    <property type="entry name" value="Trypsin-like serine proteases"/>
    <property type="match status" value="2"/>
</dbReference>
<evidence type="ECO:0000256" key="7">
    <source>
        <dbReference type="SAM" id="SignalP"/>
    </source>
</evidence>
<comment type="subcellular location">
    <subcellularLocation>
        <location evidence="1">Secreted</location>
        <location evidence="1">Extracellular space</location>
    </subcellularLocation>
</comment>
<dbReference type="OrthoDB" id="8440449at2759"/>
<evidence type="ECO:0000256" key="1">
    <source>
        <dbReference type="ARBA" id="ARBA00004239"/>
    </source>
</evidence>
<comment type="similarity">
    <text evidence="6">Belongs to the peptidase S1 family. CLIP subfamily.</text>
</comment>
<dbReference type="Pfam" id="PF00089">
    <property type="entry name" value="Trypsin"/>
    <property type="match status" value="1"/>
</dbReference>
<dbReference type="PANTHER" id="PTHR24252">
    <property type="entry name" value="ACROSIN-RELATED"/>
    <property type="match status" value="1"/>
</dbReference>
<evidence type="ECO:0000256" key="2">
    <source>
        <dbReference type="ARBA" id="ARBA00022670"/>
    </source>
</evidence>
<dbReference type="InterPro" id="IPR001254">
    <property type="entry name" value="Trypsin_dom"/>
</dbReference>
<keyword evidence="5" id="KW-1015">Disulfide bond</keyword>
<keyword evidence="3" id="KW-0378">Hydrolase</keyword>
<dbReference type="GO" id="GO:0006508">
    <property type="term" value="P:proteolysis"/>
    <property type="evidence" value="ECO:0007669"/>
    <property type="project" value="UniProtKB-KW"/>
</dbReference>
<evidence type="ECO:0000256" key="6">
    <source>
        <dbReference type="ARBA" id="ARBA00024195"/>
    </source>
</evidence>
<proteinExistence type="inferred from homology"/>
<feature type="chain" id="PRO_5036491411" evidence="7">
    <location>
        <begin position="19"/>
        <end position="256"/>
    </location>
</feature>
<reference evidence="9" key="3">
    <citation type="submission" date="2012-09" db="EMBL/GenBank/DDBJ databases">
        <authorList>
            <consortium name="VectorBase"/>
        </authorList>
    </citation>
    <scope>NUCLEOTIDE SEQUENCE</scope>
    <source>
        <strain evidence="9">Liverpool</strain>
    </source>
</reference>
<evidence type="ECO:0000256" key="5">
    <source>
        <dbReference type="ARBA" id="ARBA00023157"/>
    </source>
</evidence>
<dbReference type="InterPro" id="IPR009003">
    <property type="entry name" value="Peptidase_S1_PA"/>
</dbReference>
<feature type="signal peptide" evidence="7">
    <location>
        <begin position="1"/>
        <end position="18"/>
    </location>
</feature>